<dbReference type="EMBL" id="MGJA01000013">
    <property type="protein sequence ID" value="OGM97326.1"/>
    <property type="molecule type" value="Genomic_DNA"/>
</dbReference>
<gene>
    <name evidence="1" type="ORF">A2735_03080</name>
</gene>
<evidence type="ECO:0000313" key="1">
    <source>
        <dbReference type="EMBL" id="OGM97326.1"/>
    </source>
</evidence>
<name>A0A1F8E8Y1_9BACT</name>
<proteinExistence type="predicted"/>
<reference evidence="1 2" key="1">
    <citation type="journal article" date="2016" name="Nat. Commun.">
        <title>Thousands of microbial genomes shed light on interconnected biogeochemical processes in an aquifer system.</title>
        <authorList>
            <person name="Anantharaman K."/>
            <person name="Brown C.T."/>
            <person name="Hug L.A."/>
            <person name="Sharon I."/>
            <person name="Castelle C.J."/>
            <person name="Probst A.J."/>
            <person name="Thomas B.C."/>
            <person name="Singh A."/>
            <person name="Wilkins M.J."/>
            <person name="Karaoz U."/>
            <person name="Brodie E.L."/>
            <person name="Williams K.H."/>
            <person name="Hubbard S.S."/>
            <person name="Banfield J.F."/>
        </authorList>
    </citation>
    <scope>NUCLEOTIDE SEQUENCE [LARGE SCALE GENOMIC DNA]</scope>
</reference>
<comment type="caution">
    <text evidence="1">The sequence shown here is derived from an EMBL/GenBank/DDBJ whole genome shotgun (WGS) entry which is preliminary data.</text>
</comment>
<evidence type="ECO:0000313" key="2">
    <source>
        <dbReference type="Proteomes" id="UP000178520"/>
    </source>
</evidence>
<sequence>MEDISLENLNKTTDPVLQEQQGYPLDTDSDLVEKRPELFTKIKKKTIKVVSLYLQLLWNANPNGKTINVMDLILNSQTLFGTKFETKDRFTIRHIASDLREIYIFMDPTSLKKWYKNIDTERPDISSRIDLSREIKNFLSEIVHLNYRSSHEAVKKVSKLVKDLDKEDLDIPDQFDRYIDHKTFEDSFDAICVIFIFNFYKIFAEFLYDEGT</sequence>
<dbReference type="AlphaFoldDB" id="A0A1F8E8Y1"/>
<protein>
    <submittedName>
        <fullName evidence="1">Uncharacterized protein</fullName>
    </submittedName>
</protein>
<dbReference type="STRING" id="1802660.A2735_03080"/>
<organism evidence="1 2">
    <name type="scientific">Candidatus Yanofskybacteria bacterium RIFCSPHIGHO2_01_FULL_41_21</name>
    <dbReference type="NCBI Taxonomy" id="1802660"/>
    <lineage>
        <taxon>Bacteria</taxon>
        <taxon>Candidatus Yanofskyibacteriota</taxon>
    </lineage>
</organism>
<accession>A0A1F8E8Y1</accession>
<dbReference type="Proteomes" id="UP000178520">
    <property type="component" value="Unassembled WGS sequence"/>
</dbReference>